<dbReference type="InterPro" id="IPR027417">
    <property type="entry name" value="P-loop_NTPase"/>
</dbReference>
<dbReference type="EC" id="2.7.7.7" evidence="2"/>
<dbReference type="PANTHER" id="PTHR11669">
    <property type="entry name" value="REPLICATION FACTOR C / DNA POLYMERASE III GAMMA-TAU SUBUNIT"/>
    <property type="match status" value="1"/>
</dbReference>
<comment type="caution">
    <text evidence="2">The sequence shown here is derived from an EMBL/GenBank/DDBJ whole genome shotgun (WGS) entry which is preliminary data.</text>
</comment>
<keyword evidence="2" id="KW-0548">Nucleotidyltransferase</keyword>
<dbReference type="InterPro" id="IPR050238">
    <property type="entry name" value="DNA_Rep/Repair_Clamp_Loader"/>
</dbReference>
<dbReference type="GO" id="GO:0009360">
    <property type="term" value="C:DNA polymerase III complex"/>
    <property type="evidence" value="ECO:0007669"/>
    <property type="project" value="TreeGrafter"/>
</dbReference>
<dbReference type="Gene3D" id="3.40.50.300">
    <property type="entry name" value="P-loop containing nucleotide triphosphate hydrolases"/>
    <property type="match status" value="1"/>
</dbReference>
<dbReference type="Pfam" id="PF13177">
    <property type="entry name" value="DNA_pol3_delta2"/>
    <property type="match status" value="1"/>
</dbReference>
<protein>
    <submittedName>
        <fullName evidence="2">DNA polymerase III subunit delta</fullName>
        <ecNumber evidence="2">2.7.7.7</ecNumber>
    </submittedName>
</protein>
<dbReference type="SUPFAM" id="SSF52540">
    <property type="entry name" value="P-loop containing nucleoside triphosphate hydrolases"/>
    <property type="match status" value="1"/>
</dbReference>
<proteinExistence type="predicted"/>
<dbReference type="RefSeq" id="WP_154153874.1">
    <property type="nucleotide sequence ID" value="NZ_SZWE01000002.1"/>
</dbReference>
<dbReference type="Proteomes" id="UP000564704">
    <property type="component" value="Unassembled WGS sequence"/>
</dbReference>
<dbReference type="EMBL" id="SZWE01000002">
    <property type="protein sequence ID" value="MRU16646.1"/>
    <property type="molecule type" value="Genomic_DNA"/>
</dbReference>
<name>A0A844CZY4_9RHOB</name>
<dbReference type="InterPro" id="IPR003593">
    <property type="entry name" value="AAA+_ATPase"/>
</dbReference>
<evidence type="ECO:0000259" key="1">
    <source>
        <dbReference type="SMART" id="SM00382"/>
    </source>
</evidence>
<dbReference type="SMART" id="SM00382">
    <property type="entry name" value="AAA"/>
    <property type="match status" value="1"/>
</dbReference>
<dbReference type="GO" id="GO:0003887">
    <property type="term" value="F:DNA-directed DNA polymerase activity"/>
    <property type="evidence" value="ECO:0007669"/>
    <property type="project" value="UniProtKB-EC"/>
</dbReference>
<gene>
    <name evidence="2" type="ORF">FDP25_14490</name>
</gene>
<organism evidence="2 3">
    <name type="scientific">Roseovarius bejariae</name>
    <dbReference type="NCBI Taxonomy" id="2576383"/>
    <lineage>
        <taxon>Bacteria</taxon>
        <taxon>Pseudomonadati</taxon>
        <taxon>Pseudomonadota</taxon>
        <taxon>Alphaproteobacteria</taxon>
        <taxon>Rhodobacterales</taxon>
        <taxon>Roseobacteraceae</taxon>
        <taxon>Roseovarius</taxon>
    </lineage>
</organism>
<reference evidence="2 3" key="1">
    <citation type="submission" date="2019-05" db="EMBL/GenBank/DDBJ databases">
        <title>Roseovarius bejariae sp. nov., a moderately halophylic bacterium isolated from a saline soil in Rambla Salada (Murcia).</title>
        <authorList>
            <person name="Castro D.J."/>
            <person name="Gomez-Altuve A."/>
            <person name="Reina J.C."/>
            <person name="Rodriguez M."/>
            <person name="Sampedro I."/>
            <person name="Llamas I."/>
            <person name="Martinez-Checa F."/>
        </authorList>
    </citation>
    <scope>NUCLEOTIDE SEQUENCE [LARGE SCALE GENOMIC DNA]</scope>
    <source>
        <strain evidence="2 3">A21</strain>
    </source>
</reference>
<dbReference type="NCBIfam" id="NF005677">
    <property type="entry name" value="PRK07471.1"/>
    <property type="match status" value="1"/>
</dbReference>
<dbReference type="AlphaFoldDB" id="A0A844CZY4"/>
<keyword evidence="3" id="KW-1185">Reference proteome</keyword>
<accession>A0A844CZY4</accession>
<feature type="domain" description="AAA+ ATPase" evidence="1">
    <location>
        <begin position="43"/>
        <end position="217"/>
    </location>
</feature>
<keyword evidence="2" id="KW-0808">Transferase</keyword>
<sequence>MSDAGTPLPDRIEGAPHPRETLRLIGQGAAEQGFLEAFNTGRLHHGWLITGPRGVGKATLAWRIARFLLATPLEDDGGLFGDAPPQPTTLDIDPEHPVARRIMAGSDPGLFLVRRGGAGSSDRDREKNFEEGKFSQDIRVSEIRGLARFIHLSSTEGGRRVVIVDAADEMNTQAANALLKMLEEPPARTTLLLVSHQPSRLLPTIRSRCRELRLSALSPEDMAEALAQAGVDPGADTAALAELSGGSVGEAVRLINLGGLQIYAELVAIFQGLPRPDRARALKLAEAAATRGAEDKLDLLIWLVDLFLSRLARSGAVGVPGVEAAPGEAELFTRLAPHPQAARAWADCAQEVGARSRHGRAVNLDPAALVLDTVFKIQQTAAG</sequence>
<evidence type="ECO:0000313" key="3">
    <source>
        <dbReference type="Proteomes" id="UP000564704"/>
    </source>
</evidence>
<dbReference type="PANTHER" id="PTHR11669:SF8">
    <property type="entry name" value="DNA POLYMERASE III SUBUNIT DELTA"/>
    <property type="match status" value="1"/>
</dbReference>
<dbReference type="GO" id="GO:0006261">
    <property type="term" value="P:DNA-templated DNA replication"/>
    <property type="evidence" value="ECO:0007669"/>
    <property type="project" value="TreeGrafter"/>
</dbReference>
<evidence type="ECO:0000313" key="2">
    <source>
        <dbReference type="EMBL" id="MRU16646.1"/>
    </source>
</evidence>
<dbReference type="OrthoDB" id="9811073at2"/>